<feature type="domain" description="UBA-like" evidence="1">
    <location>
        <begin position="11"/>
        <end position="41"/>
    </location>
</feature>
<reference evidence="2" key="2">
    <citation type="submission" date="2025-09" db="UniProtKB">
        <authorList>
            <consortium name="Ensembl"/>
        </authorList>
    </citation>
    <scope>IDENTIFICATION</scope>
</reference>
<evidence type="ECO:0000259" key="1">
    <source>
        <dbReference type="Pfam" id="PF22566"/>
    </source>
</evidence>
<dbReference type="PANTHER" id="PTHR31993:SF6">
    <property type="entry name" value="UBA-LIKE DOMAIN-CONTAINING PROTEIN 2"/>
    <property type="match status" value="1"/>
</dbReference>
<dbReference type="Proteomes" id="UP000694415">
    <property type="component" value="Unplaced"/>
</dbReference>
<keyword evidence="3" id="KW-1185">Reference proteome</keyword>
<dbReference type="PANTHER" id="PTHR31993">
    <property type="entry name" value="UBA-LIKE DOMAIN-CONTAINING PROTEIN 2"/>
    <property type="match status" value="1"/>
</dbReference>
<sequence>MSFNRGMDTENVLFNQFMQATGCVADQAQQLLQAAHWQFETMMCTSSSTPATPLIFPDLLAMFSKLRTSKELQSSNSSPTAPLLGHIPTQSLGALDPALFSQHLPSQLPTAYVPPHPASQGAPLRKPWPYWMARDETERPLDWSQGQSRVVGTQKRAGRGERKRAGGGVFKIAMEDFIREFLWVGGEQ</sequence>
<accession>A0A8C6GRJ3</accession>
<dbReference type="Gene3D" id="1.10.8.10">
    <property type="entry name" value="DNA helicase RuvA subunit, C-terminal domain"/>
    <property type="match status" value="1"/>
</dbReference>
<dbReference type="Pfam" id="PF22566">
    <property type="entry name" value="UBA_8"/>
    <property type="match status" value="1"/>
</dbReference>
<evidence type="ECO:0000313" key="3">
    <source>
        <dbReference type="Proteomes" id="UP000694415"/>
    </source>
</evidence>
<dbReference type="InterPro" id="IPR039310">
    <property type="entry name" value="UBALD1/2"/>
</dbReference>
<protein>
    <recommendedName>
        <fullName evidence="1">UBA-like domain-containing protein</fullName>
    </recommendedName>
</protein>
<dbReference type="Ensembl" id="ENSMSIT00000013465.1">
    <property type="protein sequence ID" value="ENSMSIP00000010625.1"/>
    <property type="gene ID" value="ENSMSIG00000009271.1"/>
</dbReference>
<dbReference type="InterPro" id="IPR054109">
    <property type="entry name" value="UBA_8"/>
</dbReference>
<reference evidence="2" key="1">
    <citation type="submission" date="2025-08" db="UniProtKB">
        <authorList>
            <consortium name="Ensembl"/>
        </authorList>
    </citation>
    <scope>IDENTIFICATION</scope>
</reference>
<proteinExistence type="predicted"/>
<dbReference type="AlphaFoldDB" id="A0A8C6GRJ3"/>
<evidence type="ECO:0000313" key="2">
    <source>
        <dbReference type="Ensembl" id="ENSMSIP00000010625.1"/>
    </source>
</evidence>
<name>A0A8C6GRJ3_MUSSI</name>
<dbReference type="GeneTree" id="ENSGT00390000008825"/>
<organism evidence="2 3">
    <name type="scientific">Mus spicilegus</name>
    <name type="common">Mound-building mouse</name>
    <dbReference type="NCBI Taxonomy" id="10103"/>
    <lineage>
        <taxon>Eukaryota</taxon>
        <taxon>Metazoa</taxon>
        <taxon>Chordata</taxon>
        <taxon>Craniata</taxon>
        <taxon>Vertebrata</taxon>
        <taxon>Euteleostomi</taxon>
        <taxon>Mammalia</taxon>
        <taxon>Eutheria</taxon>
        <taxon>Euarchontoglires</taxon>
        <taxon>Glires</taxon>
        <taxon>Rodentia</taxon>
        <taxon>Myomorpha</taxon>
        <taxon>Muroidea</taxon>
        <taxon>Muridae</taxon>
        <taxon>Murinae</taxon>
        <taxon>Mus</taxon>
        <taxon>Mus</taxon>
    </lineage>
</organism>